<dbReference type="InterPro" id="IPR006626">
    <property type="entry name" value="PbH1"/>
</dbReference>
<dbReference type="InterPro" id="IPR022441">
    <property type="entry name" value="Para_beta_helix_rpt-2"/>
</dbReference>
<dbReference type="OrthoDB" id="2587928at2759"/>
<dbReference type="Proteomes" id="UP000807469">
    <property type="component" value="Unassembled WGS sequence"/>
</dbReference>
<proteinExistence type="predicted"/>
<dbReference type="Gene3D" id="2.160.20.10">
    <property type="entry name" value="Single-stranded right-handed beta-helix, Pectin lyase-like"/>
    <property type="match status" value="1"/>
</dbReference>
<keyword evidence="2" id="KW-0812">Transmembrane</keyword>
<evidence type="ECO:0008006" key="5">
    <source>
        <dbReference type="Google" id="ProtNLM"/>
    </source>
</evidence>
<evidence type="ECO:0000256" key="1">
    <source>
        <dbReference type="SAM" id="MobiDB-lite"/>
    </source>
</evidence>
<evidence type="ECO:0000313" key="3">
    <source>
        <dbReference type="EMBL" id="KAF9478664.1"/>
    </source>
</evidence>
<feature type="region of interest" description="Disordered" evidence="1">
    <location>
        <begin position="1"/>
        <end position="29"/>
    </location>
</feature>
<dbReference type="SUPFAM" id="SSF51126">
    <property type="entry name" value="Pectin lyase-like"/>
    <property type="match status" value="1"/>
</dbReference>
<keyword evidence="2" id="KW-0472">Membrane</keyword>
<dbReference type="InterPro" id="IPR012334">
    <property type="entry name" value="Pectin_lyas_fold"/>
</dbReference>
<keyword evidence="2" id="KW-1133">Transmembrane helix</keyword>
<accession>A0A9P5Z219</accession>
<protein>
    <recommendedName>
        <fullName evidence="5">Right handed beta helix domain-containing protein</fullName>
    </recommendedName>
</protein>
<dbReference type="SMART" id="SM00710">
    <property type="entry name" value="PbH1"/>
    <property type="match status" value="4"/>
</dbReference>
<evidence type="ECO:0000313" key="4">
    <source>
        <dbReference type="Proteomes" id="UP000807469"/>
    </source>
</evidence>
<dbReference type="EMBL" id="MU155229">
    <property type="protein sequence ID" value="KAF9478664.1"/>
    <property type="molecule type" value="Genomic_DNA"/>
</dbReference>
<organism evidence="3 4">
    <name type="scientific">Pholiota conissans</name>
    <dbReference type="NCBI Taxonomy" id="109636"/>
    <lineage>
        <taxon>Eukaryota</taxon>
        <taxon>Fungi</taxon>
        <taxon>Dikarya</taxon>
        <taxon>Basidiomycota</taxon>
        <taxon>Agaricomycotina</taxon>
        <taxon>Agaricomycetes</taxon>
        <taxon>Agaricomycetidae</taxon>
        <taxon>Agaricales</taxon>
        <taxon>Agaricineae</taxon>
        <taxon>Strophariaceae</taxon>
        <taxon>Pholiota</taxon>
    </lineage>
</organism>
<keyword evidence="4" id="KW-1185">Reference proteome</keyword>
<gene>
    <name evidence="3" type="ORF">BDN70DRAFT_859677</name>
</gene>
<dbReference type="NCBIfam" id="TIGR03804">
    <property type="entry name" value="para_beta_helix"/>
    <property type="match status" value="1"/>
</dbReference>
<comment type="caution">
    <text evidence="3">The sequence shown here is derived from an EMBL/GenBank/DDBJ whole genome shotgun (WGS) entry which is preliminary data.</text>
</comment>
<feature type="compositionally biased region" description="Basic and acidic residues" evidence="1">
    <location>
        <begin position="1"/>
        <end position="17"/>
    </location>
</feature>
<dbReference type="AlphaFoldDB" id="A0A9P5Z219"/>
<name>A0A9P5Z219_9AGAR</name>
<evidence type="ECO:0000256" key="2">
    <source>
        <dbReference type="SAM" id="Phobius"/>
    </source>
</evidence>
<feature type="transmembrane region" description="Helical" evidence="2">
    <location>
        <begin position="431"/>
        <end position="452"/>
    </location>
</feature>
<sequence>MHHSEIVKRHAQEELNRRGSGSCEPADPANTVTDRLNALLQNGGDGYVLQLCSNARYLIQAPILFAHPNQEISTQGYPTTEARATLVVSGPVQNGQGHTTAVDGTCTTCSGVKLRNVQIDGTRQGAPPTNGGGNIEMGGGNQNQLIEHVHSYDPRGWTCLHVAEGPLTCNGIVIQNNDIGPCGSDTFQEWADGISVSCRNATVRNNMVEGPTDGGIVLFGSPGTQVYNNTIWILNQTLLGGINLVDYDPWSGDYSGTVVHDNFIMGGFATDEENSTDTKGTNVENAIIKIGIAIGPRTWFGNKYGNNVVRSGSVLDNQLTGGFSYGVAVTSATNFTVQSNRLIGNTSFIGGRGPNCSTTDTVPSPGPFLVELGTTSAMTLQSEFQTMSDGESLTCVLPPNGGDFWPYGLNPSNATTKSGGLETGGSGGHSVAGVAVGVVFGILGAAVVLWFFRKWYLSKREANELYKASKKLEYTQKM</sequence>
<reference evidence="3" key="1">
    <citation type="submission" date="2020-11" db="EMBL/GenBank/DDBJ databases">
        <authorList>
            <consortium name="DOE Joint Genome Institute"/>
            <person name="Ahrendt S."/>
            <person name="Riley R."/>
            <person name="Andreopoulos W."/>
            <person name="Labutti K."/>
            <person name="Pangilinan J."/>
            <person name="Ruiz-Duenas F.J."/>
            <person name="Barrasa J.M."/>
            <person name="Sanchez-Garcia M."/>
            <person name="Camarero S."/>
            <person name="Miyauchi S."/>
            <person name="Serrano A."/>
            <person name="Linde D."/>
            <person name="Babiker R."/>
            <person name="Drula E."/>
            <person name="Ayuso-Fernandez I."/>
            <person name="Pacheco R."/>
            <person name="Padilla G."/>
            <person name="Ferreira P."/>
            <person name="Barriuso J."/>
            <person name="Kellner H."/>
            <person name="Castanera R."/>
            <person name="Alfaro M."/>
            <person name="Ramirez L."/>
            <person name="Pisabarro A.G."/>
            <person name="Kuo A."/>
            <person name="Tritt A."/>
            <person name="Lipzen A."/>
            <person name="He G."/>
            <person name="Yan M."/>
            <person name="Ng V."/>
            <person name="Cullen D."/>
            <person name="Martin F."/>
            <person name="Rosso M.-N."/>
            <person name="Henrissat B."/>
            <person name="Hibbett D."/>
            <person name="Martinez A.T."/>
            <person name="Grigoriev I.V."/>
        </authorList>
    </citation>
    <scope>NUCLEOTIDE SEQUENCE</scope>
    <source>
        <strain evidence="3">CIRM-BRFM 674</strain>
    </source>
</reference>
<dbReference type="InterPro" id="IPR011050">
    <property type="entry name" value="Pectin_lyase_fold/virulence"/>
</dbReference>